<evidence type="ECO:0000256" key="2">
    <source>
        <dbReference type="ARBA" id="ARBA00022598"/>
    </source>
</evidence>
<organism evidence="8 9">
    <name type="scientific">Zopfia rhizophila CBS 207.26</name>
    <dbReference type="NCBI Taxonomy" id="1314779"/>
    <lineage>
        <taxon>Eukaryota</taxon>
        <taxon>Fungi</taxon>
        <taxon>Dikarya</taxon>
        <taxon>Ascomycota</taxon>
        <taxon>Pezizomycotina</taxon>
        <taxon>Dothideomycetes</taxon>
        <taxon>Dothideomycetes incertae sedis</taxon>
        <taxon>Zopfiaceae</taxon>
        <taxon>Zopfia</taxon>
    </lineage>
</organism>
<dbReference type="InterPro" id="IPR012795">
    <property type="entry name" value="tRNA_Ile_lys_synt_N"/>
</dbReference>
<dbReference type="HAMAP" id="MF_01161">
    <property type="entry name" value="tRNA_Ile_lys_synt"/>
    <property type="match status" value="1"/>
</dbReference>
<dbReference type="AlphaFoldDB" id="A0A6A6EGF6"/>
<dbReference type="OrthoDB" id="434144at2759"/>
<evidence type="ECO:0000256" key="6">
    <source>
        <dbReference type="ARBA" id="ARBA00048539"/>
    </source>
</evidence>
<dbReference type="PANTHER" id="PTHR43033">
    <property type="entry name" value="TRNA(ILE)-LYSIDINE SYNTHASE-RELATED"/>
    <property type="match status" value="1"/>
</dbReference>
<dbReference type="EC" id="6.3.4.19" evidence="1"/>
<evidence type="ECO:0000256" key="3">
    <source>
        <dbReference type="ARBA" id="ARBA00022694"/>
    </source>
</evidence>
<keyword evidence="5" id="KW-0067">ATP-binding</keyword>
<dbReference type="Pfam" id="PF01171">
    <property type="entry name" value="ATP_bind_3"/>
    <property type="match status" value="1"/>
</dbReference>
<dbReference type="Gene3D" id="3.40.50.620">
    <property type="entry name" value="HUPs"/>
    <property type="match status" value="1"/>
</dbReference>
<comment type="catalytic activity">
    <reaction evidence="6">
        <text>cytidine(34) in tRNA(Ile2) + L-lysine + ATP = lysidine(34) in tRNA(Ile2) + AMP + diphosphate + H(+)</text>
        <dbReference type="Rhea" id="RHEA:43744"/>
        <dbReference type="Rhea" id="RHEA-COMP:10625"/>
        <dbReference type="Rhea" id="RHEA-COMP:10670"/>
        <dbReference type="ChEBI" id="CHEBI:15378"/>
        <dbReference type="ChEBI" id="CHEBI:30616"/>
        <dbReference type="ChEBI" id="CHEBI:32551"/>
        <dbReference type="ChEBI" id="CHEBI:33019"/>
        <dbReference type="ChEBI" id="CHEBI:82748"/>
        <dbReference type="ChEBI" id="CHEBI:83665"/>
        <dbReference type="ChEBI" id="CHEBI:456215"/>
        <dbReference type="EC" id="6.3.4.19"/>
    </reaction>
</comment>
<dbReference type="NCBIfam" id="TIGR02432">
    <property type="entry name" value="lysidine_TilS_N"/>
    <property type="match status" value="1"/>
</dbReference>
<name>A0A6A6EGF6_9PEZI</name>
<dbReference type="InterPro" id="IPR011063">
    <property type="entry name" value="TilS/TtcA_N"/>
</dbReference>
<reference evidence="8" key="1">
    <citation type="journal article" date="2020" name="Stud. Mycol.">
        <title>101 Dothideomycetes genomes: a test case for predicting lifestyles and emergence of pathogens.</title>
        <authorList>
            <person name="Haridas S."/>
            <person name="Albert R."/>
            <person name="Binder M."/>
            <person name="Bloem J."/>
            <person name="Labutti K."/>
            <person name="Salamov A."/>
            <person name="Andreopoulos B."/>
            <person name="Baker S."/>
            <person name="Barry K."/>
            <person name="Bills G."/>
            <person name="Bluhm B."/>
            <person name="Cannon C."/>
            <person name="Castanera R."/>
            <person name="Culley D."/>
            <person name="Daum C."/>
            <person name="Ezra D."/>
            <person name="Gonzalez J."/>
            <person name="Henrissat B."/>
            <person name="Kuo A."/>
            <person name="Liang C."/>
            <person name="Lipzen A."/>
            <person name="Lutzoni F."/>
            <person name="Magnuson J."/>
            <person name="Mondo S."/>
            <person name="Nolan M."/>
            <person name="Ohm R."/>
            <person name="Pangilinan J."/>
            <person name="Park H.-J."/>
            <person name="Ramirez L."/>
            <person name="Alfaro M."/>
            <person name="Sun H."/>
            <person name="Tritt A."/>
            <person name="Yoshinaga Y."/>
            <person name="Zwiers L.-H."/>
            <person name="Turgeon B."/>
            <person name="Goodwin S."/>
            <person name="Spatafora J."/>
            <person name="Crous P."/>
            <person name="Grigoriev I."/>
        </authorList>
    </citation>
    <scope>NUCLEOTIDE SEQUENCE</scope>
    <source>
        <strain evidence="8">CBS 207.26</strain>
    </source>
</reference>
<keyword evidence="2" id="KW-0436">Ligase</keyword>
<dbReference type="Proteomes" id="UP000800200">
    <property type="component" value="Unassembled WGS sequence"/>
</dbReference>
<evidence type="ECO:0000256" key="1">
    <source>
        <dbReference type="ARBA" id="ARBA00013267"/>
    </source>
</evidence>
<protein>
    <recommendedName>
        <fullName evidence="1">tRNA(Ile)-lysidine synthetase</fullName>
        <ecNumber evidence="1">6.3.4.19</ecNumber>
    </recommendedName>
</protein>
<gene>
    <name evidence="8" type="ORF">K469DRAFT_683045</name>
</gene>
<keyword evidence="9" id="KW-1185">Reference proteome</keyword>
<dbReference type="InterPro" id="IPR012094">
    <property type="entry name" value="tRNA_Ile_lys_synt"/>
</dbReference>
<keyword evidence="3" id="KW-0819">tRNA processing</keyword>
<dbReference type="SUPFAM" id="SSF52402">
    <property type="entry name" value="Adenine nucleotide alpha hydrolases-like"/>
    <property type="match status" value="1"/>
</dbReference>
<dbReference type="CDD" id="cd01992">
    <property type="entry name" value="TilS_N"/>
    <property type="match status" value="1"/>
</dbReference>
<dbReference type="EMBL" id="ML994620">
    <property type="protein sequence ID" value="KAF2189629.1"/>
    <property type="molecule type" value="Genomic_DNA"/>
</dbReference>
<accession>A0A6A6EGF6</accession>
<dbReference type="PANTHER" id="PTHR43033:SF1">
    <property type="entry name" value="TRNA(ILE)-LYSIDINE SYNTHASE-RELATED"/>
    <property type="match status" value="1"/>
</dbReference>
<evidence type="ECO:0000256" key="4">
    <source>
        <dbReference type="ARBA" id="ARBA00022741"/>
    </source>
</evidence>
<evidence type="ECO:0000313" key="9">
    <source>
        <dbReference type="Proteomes" id="UP000800200"/>
    </source>
</evidence>
<evidence type="ECO:0000256" key="5">
    <source>
        <dbReference type="ARBA" id="ARBA00022840"/>
    </source>
</evidence>
<feature type="domain" description="tRNA(Ile)-lysidine/2-thiocytidine synthase N-terminal" evidence="7">
    <location>
        <begin position="1"/>
        <end position="210"/>
    </location>
</feature>
<proteinExistence type="inferred from homology"/>
<evidence type="ECO:0000313" key="8">
    <source>
        <dbReference type="EMBL" id="KAF2189629.1"/>
    </source>
</evidence>
<keyword evidence="4" id="KW-0547">Nucleotide-binding</keyword>
<dbReference type="GO" id="GO:0008033">
    <property type="term" value="P:tRNA processing"/>
    <property type="evidence" value="ECO:0007669"/>
    <property type="project" value="UniProtKB-KW"/>
</dbReference>
<sequence>MALATLYANALEKNSSLPKCHAIIIDHKIRDESSEEAKWVAEVLDKKFDMKSSIIPLEWPEHIDPNNTTNFETEARRLRYQALGLACKDKNLSSLLVAHHGDDQAETILMRMVNGRLRSGLQGMHPIQWIPECHGLHGVHHSGGLDTKRPPQRNPNIPYQVERGGIQVLRPLLRFEKDRLIATCKEHDTPWVEDKTNQDKTLTTRNAIRHIIAHHTLPPALSKRSLINISLHMQDRIESCRRHAENLFNNHCLLKLDIQTGSLIVRFPPVSTLFPNPIITDSDKTLARNIAITLLQRLAEMVSPKEHTTIGQLAIAIDNIYPALSPKTGTSSPSKTSFSVFGIWFREWDRSTPFVAPDAFLHRHENEWLLSRQPFENIESGKCAIEIPSHAADPYTTPKWHIFDGRFWIRVKNLSNEEVTIRPFTESDLAQLAKDSKTSLPGNWTQNFWSKDIYIKAALSFIKPADLRRTIPGIFRKRKGGGRDVLVALPTLGASVLGEKLGREGGWEVRYKKVDFGEHDVDEVVVPGIRRGDILGEAKRLNREAREKKIVIGRREEIEAEGARVVVPISERF</sequence>
<dbReference type="GO" id="GO:0005524">
    <property type="term" value="F:ATP binding"/>
    <property type="evidence" value="ECO:0007669"/>
    <property type="project" value="UniProtKB-KW"/>
</dbReference>
<evidence type="ECO:0000259" key="7">
    <source>
        <dbReference type="Pfam" id="PF01171"/>
    </source>
</evidence>
<dbReference type="GO" id="GO:0032267">
    <property type="term" value="F:tRNA(Ile)-lysidine synthase activity"/>
    <property type="evidence" value="ECO:0007669"/>
    <property type="project" value="UniProtKB-EC"/>
</dbReference>
<dbReference type="InterPro" id="IPR014729">
    <property type="entry name" value="Rossmann-like_a/b/a_fold"/>
</dbReference>